<dbReference type="SUPFAM" id="SSF53474">
    <property type="entry name" value="alpha/beta-Hydrolases"/>
    <property type="match status" value="1"/>
</dbReference>
<evidence type="ECO:0000313" key="3">
    <source>
        <dbReference type="Proteomes" id="UP000575083"/>
    </source>
</evidence>
<dbReference type="RefSeq" id="WP_184861302.1">
    <property type="nucleotide sequence ID" value="NZ_JACHLK010000010.1"/>
</dbReference>
<dbReference type="EMBL" id="JACHLK010000010">
    <property type="protein sequence ID" value="MBB6561839.1"/>
    <property type="molecule type" value="Genomic_DNA"/>
</dbReference>
<dbReference type="PANTHER" id="PTHR23024">
    <property type="entry name" value="ARYLACETAMIDE DEACETYLASE"/>
    <property type="match status" value="1"/>
</dbReference>
<feature type="domain" description="Alpha/beta hydrolase fold-3" evidence="1">
    <location>
        <begin position="63"/>
        <end position="194"/>
    </location>
</feature>
<protein>
    <recommendedName>
        <fullName evidence="1">Alpha/beta hydrolase fold-3 domain-containing protein</fullName>
    </recommendedName>
</protein>
<dbReference type="Gene3D" id="3.40.50.1820">
    <property type="entry name" value="alpha/beta hydrolase"/>
    <property type="match status" value="1"/>
</dbReference>
<dbReference type="Pfam" id="PF07859">
    <property type="entry name" value="Abhydrolase_3"/>
    <property type="match status" value="1"/>
</dbReference>
<dbReference type="AlphaFoldDB" id="A0A7X0UBD2"/>
<sequence>MYFTTCMPALAQYSKSPPPTTAPSPAAGIMVYPPVAIHGQWVDTYYPSQASASGTSQGPSCVVVYYHGGGFHLGSPREVARSEQLLLAAAVQNSGCVFMIPSYPTNPETTAQYPIPAIMGDTGQAGSVFGSFNALYTQYIQPWMQSNPQLQLWTAGTSAGAILAQRIAVSGHWPVAGSFLIAPPVKNAQYHGSQTEVDDVAIQDPLGPSCTARMRNDTDCTYARGLFEIEGGQGWTSKGEPNDLSYYAASTPPGLQTHVLINACDDVADLGSFMRGYFNHLDPSRRHISIWKGFSKAEIDAMGDGPDTPDHAYKGAQHAFYERILQAYMGIAPANGNWAAWNQATLPALGGRYADYCEAGADTRHFRGNLIN</sequence>
<evidence type="ECO:0000259" key="1">
    <source>
        <dbReference type="Pfam" id="PF07859"/>
    </source>
</evidence>
<accession>A0A7X0UBD2</accession>
<dbReference type="Proteomes" id="UP000575083">
    <property type="component" value="Unassembled WGS sequence"/>
</dbReference>
<keyword evidence="3" id="KW-1185">Reference proteome</keyword>
<comment type="caution">
    <text evidence="2">The sequence shown here is derived from an EMBL/GenBank/DDBJ whole genome shotgun (WGS) entry which is preliminary data.</text>
</comment>
<dbReference type="InterPro" id="IPR013094">
    <property type="entry name" value="AB_hydrolase_3"/>
</dbReference>
<dbReference type="GO" id="GO:0016787">
    <property type="term" value="F:hydrolase activity"/>
    <property type="evidence" value="ECO:0007669"/>
    <property type="project" value="InterPro"/>
</dbReference>
<organism evidence="2 3">
    <name type="scientific">Acidovorax soli</name>
    <dbReference type="NCBI Taxonomy" id="592050"/>
    <lineage>
        <taxon>Bacteria</taxon>
        <taxon>Pseudomonadati</taxon>
        <taxon>Pseudomonadota</taxon>
        <taxon>Betaproteobacteria</taxon>
        <taxon>Burkholderiales</taxon>
        <taxon>Comamonadaceae</taxon>
        <taxon>Acidovorax</taxon>
    </lineage>
</organism>
<name>A0A7X0UBD2_9BURK</name>
<gene>
    <name evidence="2" type="ORF">HNP48_004541</name>
</gene>
<dbReference type="InterPro" id="IPR029058">
    <property type="entry name" value="AB_hydrolase_fold"/>
</dbReference>
<evidence type="ECO:0000313" key="2">
    <source>
        <dbReference type="EMBL" id="MBB6561839.1"/>
    </source>
</evidence>
<reference evidence="2 3" key="1">
    <citation type="submission" date="2020-08" db="EMBL/GenBank/DDBJ databases">
        <title>Functional genomics of gut bacteria from endangered species of beetles.</title>
        <authorList>
            <person name="Carlos-Shanley C."/>
        </authorList>
    </citation>
    <scope>NUCLEOTIDE SEQUENCE [LARGE SCALE GENOMIC DNA]</scope>
    <source>
        <strain evidence="2 3">S00198</strain>
    </source>
</reference>
<dbReference type="InterPro" id="IPR050466">
    <property type="entry name" value="Carboxylest/Gibb_receptor"/>
</dbReference>
<proteinExistence type="predicted"/>
<dbReference type="PANTHER" id="PTHR23024:SF24">
    <property type="entry name" value="ALPHA_BETA HYDROLASE FOLD-3 DOMAIN-CONTAINING PROTEIN"/>
    <property type="match status" value="1"/>
</dbReference>